<feature type="site" description="Participates in the substrate recognition with KAPA and in a stacking interaction with the adenine ring of SAM" evidence="9">
    <location>
        <position position="19"/>
    </location>
</feature>
<dbReference type="UniPathway" id="UPA00078">
    <property type="reaction ID" value="UER00160"/>
</dbReference>
<comment type="catalytic activity">
    <reaction evidence="8 9">
        <text>(8S)-8-amino-7-oxononanoate + S-adenosyl-L-methionine = S-adenosyl-4-methylsulfanyl-2-oxobutanoate + (7R,8S)-7,8-diammoniononanoate</text>
        <dbReference type="Rhea" id="RHEA:16861"/>
        <dbReference type="ChEBI" id="CHEBI:16490"/>
        <dbReference type="ChEBI" id="CHEBI:59789"/>
        <dbReference type="ChEBI" id="CHEBI:149468"/>
        <dbReference type="ChEBI" id="CHEBI:149469"/>
        <dbReference type="EC" id="2.6.1.62"/>
    </reaction>
</comment>
<dbReference type="SUPFAM" id="SSF53383">
    <property type="entry name" value="PLP-dependent transferases"/>
    <property type="match status" value="1"/>
</dbReference>
<dbReference type="GO" id="GO:0009102">
    <property type="term" value="P:biotin biosynthetic process"/>
    <property type="evidence" value="ECO:0007669"/>
    <property type="project" value="UniProtKB-UniRule"/>
</dbReference>
<dbReference type="PATRIC" id="fig|1280951.3.peg.705"/>
<feature type="binding site" evidence="9">
    <location>
        <position position="303"/>
    </location>
    <ligand>
        <name>substrate</name>
    </ligand>
</feature>
<evidence type="ECO:0000256" key="4">
    <source>
        <dbReference type="ARBA" id="ARBA00022679"/>
    </source>
</evidence>
<dbReference type="HAMAP" id="MF_00834">
    <property type="entry name" value="BioA"/>
    <property type="match status" value="1"/>
</dbReference>
<dbReference type="PANTHER" id="PTHR42684:SF17">
    <property type="entry name" value="ADENOSYLMETHIONINE-8-AMINO-7-OXONONANOATE AMINOTRANSFERASE"/>
    <property type="match status" value="1"/>
</dbReference>
<dbReference type="RefSeq" id="WP_011646265.1">
    <property type="nucleotide sequence ID" value="NZ_ARYI01000002.1"/>
</dbReference>
<dbReference type="GO" id="GO:0030170">
    <property type="term" value="F:pyridoxal phosphate binding"/>
    <property type="evidence" value="ECO:0007669"/>
    <property type="project" value="UniProtKB-UniRule"/>
</dbReference>
<feature type="binding site" evidence="9">
    <location>
        <begin position="114"/>
        <end position="115"/>
    </location>
    <ligand>
        <name>pyridoxal 5'-phosphate</name>
        <dbReference type="ChEBI" id="CHEBI:597326"/>
    </ligand>
</feature>
<dbReference type="GO" id="GO:0005737">
    <property type="term" value="C:cytoplasm"/>
    <property type="evidence" value="ECO:0007669"/>
    <property type="project" value="UniProtKB-SubCell"/>
</dbReference>
<feature type="binding site" evidence="9">
    <location>
        <position position="240"/>
    </location>
    <ligand>
        <name>pyridoxal 5'-phosphate</name>
        <dbReference type="ChEBI" id="CHEBI:597326"/>
    </ligand>
</feature>
<evidence type="ECO:0000256" key="8">
    <source>
        <dbReference type="ARBA" id="ARBA00048449"/>
    </source>
</evidence>
<comment type="similarity">
    <text evidence="9">Belongs to the class-III pyridoxal-phosphate-dependent aminotransferase family. BioA subfamily.</text>
</comment>
<dbReference type="Gene3D" id="3.40.640.10">
    <property type="entry name" value="Type I PLP-dependent aspartate aminotransferase-like (Major domain)"/>
    <property type="match status" value="1"/>
</dbReference>
<proteinExistence type="inferred from homology"/>
<keyword evidence="7 9" id="KW-0663">Pyridoxal phosphate</keyword>
<evidence type="ECO:0000313" key="10">
    <source>
        <dbReference type="EMBL" id="KCZ95799.1"/>
    </source>
</evidence>
<sequence length="425" mass="45806">MADPKDWFTAGLEHIWLPYAQMRTLPAPVAIARTEGSRLYLADGRELVDGVGSWWTSIHGYNRPELLDAARDQMAKMPHIMLGGLAHEPAYRLATRLAEITPGDLSRVFFTESGSVAVEVAMKIAIQYFRNTAGVTRTKFVSFLGGYHGDTLATMSVCDPDEGMHHMFRGALAEQYVVALPETRDQIRALETLLSTDKKIAAVMIEPLIQGAGGMRMHSPQVLKTLRRLCDQAGVLLIFDEIFTGFGRTGEMFAAARAGVTPDIMCLGKAITGGITPLAATLASSKVYAAFHSENPDHALMHGPTYTGHALACAVANAGLDLFADGSLIKRVKKLEASLTSALAPAKDMDSVVDVRVLGAVAAVELADPFPIEAARKWFIDEGTFIRPLGRTVYLSPAYGISDDDLARLTGAILKFAKTGISDIG</sequence>
<keyword evidence="9" id="KW-0963">Cytoplasm</keyword>
<comment type="subunit">
    <text evidence="9">Homodimer.</text>
</comment>
<keyword evidence="4 9" id="KW-0808">Transferase</keyword>
<accession>A0A059FYI6</accession>
<dbReference type="InterPro" id="IPR049704">
    <property type="entry name" value="Aminotrans_3_PPA_site"/>
</dbReference>
<feature type="binding site" evidence="9">
    <location>
        <begin position="304"/>
        <end position="305"/>
    </location>
    <ligand>
        <name>pyridoxal 5'-phosphate</name>
        <dbReference type="ChEBI" id="CHEBI:597326"/>
    </ligand>
</feature>
<feature type="binding site" evidence="9">
    <location>
        <position position="54"/>
    </location>
    <ligand>
        <name>substrate</name>
    </ligand>
</feature>
<comment type="subcellular location">
    <subcellularLocation>
        <location evidence="9">Cytoplasm</location>
    </subcellularLocation>
</comment>
<dbReference type="AlphaFoldDB" id="A0A059FYI6"/>
<keyword evidence="6 9" id="KW-0093">Biotin biosynthesis</keyword>
<dbReference type="CDD" id="cd00610">
    <property type="entry name" value="OAT_like"/>
    <property type="match status" value="1"/>
</dbReference>
<feature type="binding site" evidence="9">
    <location>
        <position position="387"/>
    </location>
    <ligand>
        <name>substrate</name>
    </ligand>
</feature>
<evidence type="ECO:0000256" key="2">
    <source>
        <dbReference type="ARBA" id="ARBA00005063"/>
    </source>
</evidence>
<dbReference type="InterPro" id="IPR005814">
    <property type="entry name" value="Aminotrans_3"/>
</dbReference>
<dbReference type="FunFam" id="3.40.640.10:FF:000004">
    <property type="entry name" value="Acetylornithine aminotransferase"/>
    <property type="match status" value="1"/>
</dbReference>
<dbReference type="InterPro" id="IPR005815">
    <property type="entry name" value="BioA"/>
</dbReference>
<dbReference type="NCBIfam" id="TIGR00508">
    <property type="entry name" value="bioA"/>
    <property type="match status" value="1"/>
</dbReference>
<gene>
    <name evidence="9" type="primary">bioA</name>
    <name evidence="10" type="ORF">HHI_03472</name>
</gene>
<comment type="cofactor">
    <cofactor evidence="1 9">
        <name>pyridoxal 5'-phosphate</name>
        <dbReference type="ChEBI" id="CHEBI:597326"/>
    </cofactor>
</comment>
<feature type="binding site" evidence="9">
    <location>
        <position position="147"/>
    </location>
    <ligand>
        <name>substrate</name>
    </ligand>
</feature>
<comment type="caution">
    <text evidence="10">The sequence shown here is derived from an EMBL/GenBank/DDBJ whole genome shotgun (WGS) entry which is preliminary data.</text>
</comment>
<comment type="function">
    <text evidence="9">Catalyzes the transfer of the alpha-amino group from S-adenosyl-L-methionine (SAM) to 7-keto-8-aminopelargonic acid (KAPA) to form 7,8-diaminopelargonic acid (DAPA). It is the only aminotransferase known to utilize SAM as an amino donor.</text>
</comment>
<keyword evidence="11" id="KW-1185">Reference proteome</keyword>
<comment type="pathway">
    <text evidence="2 9">Cofactor biosynthesis; biotin biosynthesis; 7,8-diaminononanoate from 8-amino-7-oxononanoate (SAM route): step 1/1.</text>
</comment>
<dbReference type="PANTHER" id="PTHR42684">
    <property type="entry name" value="ADENOSYLMETHIONINE-8-AMINO-7-OXONONANOATE AMINOTRANSFERASE"/>
    <property type="match status" value="1"/>
</dbReference>
<dbReference type="EC" id="2.6.1.62" evidence="9"/>
<feature type="binding site" evidence="9">
    <location>
        <position position="269"/>
    </location>
    <ligand>
        <name>substrate</name>
    </ligand>
</feature>
<dbReference type="InterPro" id="IPR015421">
    <property type="entry name" value="PyrdxlP-dep_Trfase_major"/>
</dbReference>
<dbReference type="NCBIfam" id="NF004624">
    <property type="entry name" value="PRK05964.1"/>
    <property type="match status" value="1"/>
</dbReference>
<evidence type="ECO:0000313" key="11">
    <source>
        <dbReference type="Proteomes" id="UP000025061"/>
    </source>
</evidence>
<evidence type="ECO:0000256" key="9">
    <source>
        <dbReference type="HAMAP-Rule" id="MF_00834"/>
    </source>
</evidence>
<protein>
    <recommendedName>
        <fullName evidence="9">Adenosylmethionine-8-amino-7-oxononanoate aminotransferase</fullName>
        <ecNumber evidence="9">2.6.1.62</ecNumber>
    </recommendedName>
    <alternativeName>
        <fullName evidence="9">7,8-diamino-pelargonic acid aminotransferase</fullName>
        <shortName evidence="9">DAPA AT</shortName>
        <shortName evidence="9">DAPA aminotransferase</shortName>
    </alternativeName>
    <alternativeName>
        <fullName evidence="9">7,8-diaminononanoate synthase</fullName>
        <shortName evidence="9">DANS</shortName>
    </alternativeName>
    <alternativeName>
        <fullName evidence="9">Diaminopelargonic acid synthase</fullName>
    </alternativeName>
</protein>
<reference evidence="10 11" key="1">
    <citation type="submission" date="2013-04" db="EMBL/GenBank/DDBJ databases">
        <title>Hyphomonas hirschiana VP5 Genome Sequencing.</title>
        <authorList>
            <person name="Lai Q."/>
            <person name="Shao Z."/>
        </authorList>
    </citation>
    <scope>NUCLEOTIDE SEQUENCE [LARGE SCALE GENOMIC DNA]</scope>
    <source>
        <strain evidence="10 11">VP5</strain>
    </source>
</reference>
<dbReference type="InterPro" id="IPR015422">
    <property type="entry name" value="PyrdxlP-dep_Trfase_small"/>
</dbReference>
<evidence type="ECO:0000256" key="3">
    <source>
        <dbReference type="ARBA" id="ARBA00022576"/>
    </source>
</evidence>
<evidence type="ECO:0000256" key="7">
    <source>
        <dbReference type="ARBA" id="ARBA00022898"/>
    </source>
</evidence>
<evidence type="ECO:0000256" key="5">
    <source>
        <dbReference type="ARBA" id="ARBA00022691"/>
    </source>
</evidence>
<feature type="modified residue" description="N6-(pyridoxal phosphate)lysine" evidence="9">
    <location>
        <position position="269"/>
    </location>
</feature>
<organism evidence="10 11">
    <name type="scientific">Hyphomonas hirschiana VP5</name>
    <dbReference type="NCBI Taxonomy" id="1280951"/>
    <lineage>
        <taxon>Bacteria</taxon>
        <taxon>Pseudomonadati</taxon>
        <taxon>Pseudomonadota</taxon>
        <taxon>Alphaproteobacteria</taxon>
        <taxon>Hyphomonadales</taxon>
        <taxon>Hyphomonadaceae</taxon>
        <taxon>Hyphomonas</taxon>
    </lineage>
</organism>
<dbReference type="OrthoDB" id="9801834at2"/>
<keyword evidence="3 9" id="KW-0032">Aminotransferase</keyword>
<dbReference type="InterPro" id="IPR015424">
    <property type="entry name" value="PyrdxlP-dep_Trfase"/>
</dbReference>
<dbReference type="Gene3D" id="3.90.1150.10">
    <property type="entry name" value="Aspartate Aminotransferase, domain 1"/>
    <property type="match status" value="1"/>
</dbReference>
<evidence type="ECO:0000256" key="6">
    <source>
        <dbReference type="ARBA" id="ARBA00022756"/>
    </source>
</evidence>
<dbReference type="Pfam" id="PF00202">
    <property type="entry name" value="Aminotran_3"/>
    <property type="match status" value="1"/>
</dbReference>
<evidence type="ECO:0000256" key="1">
    <source>
        <dbReference type="ARBA" id="ARBA00001933"/>
    </source>
</evidence>
<dbReference type="EMBL" id="ARYI01000002">
    <property type="protein sequence ID" value="KCZ95799.1"/>
    <property type="molecule type" value="Genomic_DNA"/>
</dbReference>
<keyword evidence="5 9" id="KW-0949">S-adenosyl-L-methionine</keyword>
<dbReference type="Proteomes" id="UP000025061">
    <property type="component" value="Unassembled WGS sequence"/>
</dbReference>
<dbReference type="PROSITE" id="PS00600">
    <property type="entry name" value="AA_TRANSFER_CLASS_3"/>
    <property type="match status" value="1"/>
</dbReference>
<dbReference type="GO" id="GO:0004015">
    <property type="term" value="F:adenosylmethionine-8-amino-7-oxononanoate transaminase activity"/>
    <property type="evidence" value="ECO:0007669"/>
    <property type="project" value="UniProtKB-UniRule"/>
</dbReference>
<name>A0A059FYI6_9PROT</name>